<dbReference type="InterPro" id="IPR011703">
    <property type="entry name" value="ATPase_AAA-3"/>
</dbReference>
<gene>
    <name evidence="5" type="ORF">NPRO_22750</name>
</gene>
<dbReference type="Gene3D" id="3.40.50.300">
    <property type="entry name" value="P-loop containing nucleotide triphosphate hydrolases"/>
    <property type="match status" value="1"/>
</dbReference>
<keyword evidence="1" id="KW-0547">Nucleotide-binding</keyword>
<evidence type="ECO:0000256" key="3">
    <source>
        <dbReference type="ARBA" id="ARBA00061607"/>
    </source>
</evidence>
<dbReference type="FunFam" id="3.40.50.300:FF:000640">
    <property type="entry name" value="MoxR family ATPase"/>
    <property type="match status" value="1"/>
</dbReference>
<dbReference type="InterPro" id="IPR027417">
    <property type="entry name" value="P-loop_NTPase"/>
</dbReference>
<dbReference type="InterPro" id="IPR050764">
    <property type="entry name" value="CbbQ/NirQ/NorQ/GpvN"/>
</dbReference>
<dbReference type="KEGG" id="npy:NPRO_22750"/>
<feature type="domain" description="AAA+ ATPase" evidence="4">
    <location>
        <begin position="54"/>
        <end position="195"/>
    </location>
</feature>
<proteinExistence type="inferred from homology"/>
<evidence type="ECO:0000259" key="4">
    <source>
        <dbReference type="SMART" id="SM00382"/>
    </source>
</evidence>
<evidence type="ECO:0000256" key="1">
    <source>
        <dbReference type="ARBA" id="ARBA00022741"/>
    </source>
</evidence>
<name>A0A809RB41_9BACT</name>
<protein>
    <submittedName>
        <fullName evidence="5">ATPase AAA</fullName>
    </submittedName>
</protein>
<evidence type="ECO:0000313" key="5">
    <source>
        <dbReference type="EMBL" id="BBO24680.1"/>
    </source>
</evidence>
<organism evidence="5 6">
    <name type="scientific">Candidatus Nitrosymbiomonas proteolyticus</name>
    <dbReference type="NCBI Taxonomy" id="2608984"/>
    <lineage>
        <taxon>Bacteria</taxon>
        <taxon>Bacillati</taxon>
        <taxon>Armatimonadota</taxon>
        <taxon>Armatimonadota incertae sedis</taxon>
        <taxon>Candidatus Nitrosymbiomonas</taxon>
    </lineage>
</organism>
<dbReference type="Pfam" id="PF07726">
    <property type="entry name" value="AAA_3"/>
    <property type="match status" value="1"/>
</dbReference>
<dbReference type="GO" id="GO:0005524">
    <property type="term" value="F:ATP binding"/>
    <property type="evidence" value="ECO:0007669"/>
    <property type="project" value="UniProtKB-KW"/>
</dbReference>
<sequence length="335" mass="36106">MQQQVGASVSSEAVVSVKGTPSVQNRVRDLTEAIESVIVGKPETVGMAGLALICGGHVLIEDIPGVGKTTLAKAIARAIGGEFRRIQFTPDLLPSDVTGATVYNQGTGGFEFHPGPIFANVVLVDEINRATPKTQSALLEAMEERQVTTDGVTRDLPNPFFVIATQNTVEMAGTYPLPEAQLDRFFMRLTLGYPETKAEIEILASHQLEHPLESMKGVLTMDDLLELQAAVREVFVHDSVREYIVQIVRATRENPQLLMGASPRGSLHLMRAAQAHAAMSGSEFVRPDDVKAVALSVLSLRVLPRADVRARGTNAEQILMKTLDSVPAPIPSPTA</sequence>
<dbReference type="Proteomes" id="UP000662873">
    <property type="component" value="Chromosome"/>
</dbReference>
<dbReference type="PANTHER" id="PTHR42759">
    <property type="entry name" value="MOXR FAMILY PROTEIN"/>
    <property type="match status" value="1"/>
</dbReference>
<dbReference type="SUPFAM" id="SSF52540">
    <property type="entry name" value="P-loop containing nucleoside triphosphate hydrolases"/>
    <property type="match status" value="1"/>
</dbReference>
<dbReference type="Pfam" id="PF17863">
    <property type="entry name" value="AAA_lid_2"/>
    <property type="match status" value="1"/>
</dbReference>
<accession>A0A809RB41</accession>
<dbReference type="InterPro" id="IPR003593">
    <property type="entry name" value="AAA+_ATPase"/>
</dbReference>
<dbReference type="PIRSF" id="PIRSF002849">
    <property type="entry name" value="AAA_ATPase_chaperone_MoxR_prd"/>
    <property type="match status" value="1"/>
</dbReference>
<evidence type="ECO:0000256" key="2">
    <source>
        <dbReference type="ARBA" id="ARBA00022840"/>
    </source>
</evidence>
<reference evidence="5" key="1">
    <citation type="journal article" name="DNA Res.">
        <title>The physiological potential of anammox bacteria as revealed by their core genome structure.</title>
        <authorList>
            <person name="Okubo T."/>
            <person name="Toyoda A."/>
            <person name="Fukuhara K."/>
            <person name="Uchiyama I."/>
            <person name="Harigaya Y."/>
            <person name="Kuroiwa M."/>
            <person name="Suzuki T."/>
            <person name="Murakami Y."/>
            <person name="Suwa Y."/>
            <person name="Takami H."/>
        </authorList>
    </citation>
    <scope>NUCLEOTIDE SEQUENCE</scope>
    <source>
        <strain evidence="5">317325-2</strain>
    </source>
</reference>
<dbReference type="Gene3D" id="1.10.8.80">
    <property type="entry name" value="Magnesium chelatase subunit I, C-Terminal domain"/>
    <property type="match status" value="1"/>
</dbReference>
<dbReference type="EMBL" id="AP021858">
    <property type="protein sequence ID" value="BBO24680.1"/>
    <property type="molecule type" value="Genomic_DNA"/>
</dbReference>
<comment type="similarity">
    <text evidence="3">Belongs to the MoxR family.</text>
</comment>
<dbReference type="GO" id="GO:0016887">
    <property type="term" value="F:ATP hydrolysis activity"/>
    <property type="evidence" value="ECO:0007669"/>
    <property type="project" value="InterPro"/>
</dbReference>
<dbReference type="SMART" id="SM00382">
    <property type="entry name" value="AAA"/>
    <property type="match status" value="1"/>
</dbReference>
<dbReference type="PANTHER" id="PTHR42759:SF5">
    <property type="entry name" value="METHANOL DEHYDROGENASE REGULATOR"/>
    <property type="match status" value="1"/>
</dbReference>
<evidence type="ECO:0000313" key="6">
    <source>
        <dbReference type="Proteomes" id="UP000662873"/>
    </source>
</evidence>
<dbReference type="InterPro" id="IPR041628">
    <property type="entry name" value="ChlI/MoxR_AAA_lid"/>
</dbReference>
<dbReference type="AlphaFoldDB" id="A0A809RB41"/>
<keyword evidence="2" id="KW-0067">ATP-binding</keyword>